<dbReference type="PROSITE" id="PS51257">
    <property type="entry name" value="PROKAR_LIPOPROTEIN"/>
    <property type="match status" value="1"/>
</dbReference>
<evidence type="ECO:0000256" key="1">
    <source>
        <dbReference type="SAM" id="SignalP"/>
    </source>
</evidence>
<sequence>MKKTSMAAAVIAALSFACCATSDAQAGELPFHGFAAGLGVGTEGVGIQGTTALIPKTLNLNLGFNYIHLSHTFTSGNVNYNAGMTLQGEPITVSWFPFQGNFNLTAGVFINQNGFNVTGTPAADGTYTINGHTYTAQQVGSLSGKTHFNGAAPYVGIGWGDPMDGGRLTFTANAGAIYEGAPNVSLNATGAAANPRLASDVQAAQASVNNHLNAYQWWPVVGVGMMYRFG</sequence>
<dbReference type="Proteomes" id="UP000248886">
    <property type="component" value="Unassembled WGS sequence"/>
</dbReference>
<feature type="signal peptide" evidence="1">
    <location>
        <begin position="1"/>
        <end position="26"/>
    </location>
</feature>
<organism evidence="2 3">
    <name type="scientific">Acidithiobacillus ferrooxidans</name>
    <name type="common">Thiobacillus ferrooxidans</name>
    <dbReference type="NCBI Taxonomy" id="920"/>
    <lineage>
        <taxon>Bacteria</taxon>
        <taxon>Pseudomonadati</taxon>
        <taxon>Pseudomonadota</taxon>
        <taxon>Acidithiobacillia</taxon>
        <taxon>Acidithiobacillales</taxon>
        <taxon>Acidithiobacillaceae</taxon>
        <taxon>Acidithiobacillus</taxon>
    </lineage>
</organism>
<protein>
    <recommendedName>
        <fullName evidence="4">Outer membrane protein beta-barrel domain-containing protein</fullName>
    </recommendedName>
</protein>
<evidence type="ECO:0008006" key="4">
    <source>
        <dbReference type="Google" id="ProtNLM"/>
    </source>
</evidence>
<keyword evidence="1" id="KW-0732">Signal</keyword>
<dbReference type="EMBL" id="QKQP01000001">
    <property type="protein sequence ID" value="PZD81823.1"/>
    <property type="molecule type" value="Genomic_DNA"/>
</dbReference>
<evidence type="ECO:0000313" key="2">
    <source>
        <dbReference type="EMBL" id="PZD81823.1"/>
    </source>
</evidence>
<evidence type="ECO:0000313" key="3">
    <source>
        <dbReference type="Proteomes" id="UP000248886"/>
    </source>
</evidence>
<name>A0A2W1K576_ACIFR</name>
<dbReference type="AlphaFoldDB" id="A0A2W1K576"/>
<dbReference type="OrthoDB" id="7256004at2"/>
<gene>
    <name evidence="2" type="ORF">DN052_01745</name>
</gene>
<comment type="caution">
    <text evidence="2">The sequence shown here is derived from an EMBL/GenBank/DDBJ whole genome shotgun (WGS) entry which is preliminary data.</text>
</comment>
<feature type="chain" id="PRO_5015905130" description="Outer membrane protein beta-barrel domain-containing protein" evidence="1">
    <location>
        <begin position="27"/>
        <end position="230"/>
    </location>
</feature>
<dbReference type="Gene3D" id="2.40.160.170">
    <property type="match status" value="1"/>
</dbReference>
<reference evidence="2 3" key="1">
    <citation type="submission" date="2018-06" db="EMBL/GenBank/DDBJ databases">
        <title>Draft sequence of Acidithiobacillus ferrooxidans CCM 4253.</title>
        <authorList>
            <person name="Moya-Beltran A."/>
            <person name="Castro M."/>
            <person name="Covarrubias P.C."/>
            <person name="Issotta F."/>
            <person name="Janiczek O."/>
            <person name="Mandl M."/>
            <person name="Kucera J."/>
            <person name="Quatrini R."/>
        </authorList>
    </citation>
    <scope>NUCLEOTIDE SEQUENCE [LARGE SCALE GENOMIC DNA]</scope>
    <source>
        <strain evidence="2 3">CCM 4253</strain>
    </source>
</reference>
<proteinExistence type="predicted"/>
<accession>A0A2W1K576</accession>
<dbReference type="RefSeq" id="WP_054608773.1">
    <property type="nucleotide sequence ID" value="NZ_AP025160.1"/>
</dbReference>